<dbReference type="PANTHER" id="PTHR41386:SF1">
    <property type="entry name" value="MEMBRANE PROTEIN"/>
    <property type="match status" value="1"/>
</dbReference>
<feature type="transmembrane region" description="Helical" evidence="1">
    <location>
        <begin position="103"/>
        <end position="125"/>
    </location>
</feature>
<proteinExistence type="predicted"/>
<keyword evidence="3" id="KW-1185">Reference proteome</keyword>
<feature type="transmembrane region" description="Helical" evidence="1">
    <location>
        <begin position="75"/>
        <end position="97"/>
    </location>
</feature>
<dbReference type="EMBL" id="CP007128">
    <property type="protein sequence ID" value="AHG91423.1"/>
    <property type="molecule type" value="Genomic_DNA"/>
</dbReference>
<dbReference type="Pfam" id="PF06210">
    <property type="entry name" value="DUF1003"/>
    <property type="match status" value="1"/>
</dbReference>
<accession>W0RPK4</accession>
<reference evidence="2 3" key="1">
    <citation type="journal article" date="2014" name="Genome Announc.">
        <title>Genome Sequence and Methylome of Soil Bacterium Gemmatirosa kalamazoonensis KBS708T, a Member of the Rarely Cultivated Gemmatimonadetes Phylum.</title>
        <authorList>
            <person name="Debruyn J.M."/>
            <person name="Radosevich M."/>
            <person name="Wommack K.E."/>
            <person name="Polson S.W."/>
            <person name="Hauser L.J."/>
            <person name="Fawaz M.N."/>
            <person name="Korlach J."/>
            <person name="Tsai Y.C."/>
        </authorList>
    </citation>
    <scope>NUCLEOTIDE SEQUENCE [LARGE SCALE GENOMIC DNA]</scope>
    <source>
        <strain evidence="2 3">KBS708</strain>
    </source>
</reference>
<name>W0RPK4_9BACT</name>
<dbReference type="AlphaFoldDB" id="W0RPK4"/>
<evidence type="ECO:0000313" key="3">
    <source>
        <dbReference type="Proteomes" id="UP000019151"/>
    </source>
</evidence>
<evidence type="ECO:0000313" key="2">
    <source>
        <dbReference type="EMBL" id="AHG91423.1"/>
    </source>
</evidence>
<evidence type="ECO:0000256" key="1">
    <source>
        <dbReference type="SAM" id="Phobius"/>
    </source>
</evidence>
<evidence type="ECO:0008006" key="4">
    <source>
        <dbReference type="Google" id="ProtNLM"/>
    </source>
</evidence>
<keyword evidence="1" id="KW-0812">Transmembrane</keyword>
<protein>
    <recommendedName>
        <fullName evidence="4">DUF1003 domain-containing protein</fullName>
    </recommendedName>
</protein>
<dbReference type="HOGENOM" id="CLU_1568501_0_0_0"/>
<keyword evidence="1" id="KW-1133">Transmembrane helix</keyword>
<dbReference type="Proteomes" id="UP000019151">
    <property type="component" value="Chromosome"/>
</dbReference>
<dbReference type="InterPro" id="IPR010406">
    <property type="entry name" value="DUF1003"/>
</dbReference>
<dbReference type="OrthoDB" id="9795736at2"/>
<sequence length="170" mass="18881">MTTIPLTNEAAAAADAIVCPACGGTNDGDAVFCANPACGKALGKYRYVAEEVRGRSAWHERVADRVVAFVGRSHFILVHVFWFLVWVAVNTGIIALAHPFDAYPFGLLGLLLGVEAILLTGFLLISQNRERQQEALQAEIEYEINVRMSRRIDEIERLVRGIAERLDERR</sequence>
<keyword evidence="1" id="KW-0472">Membrane</keyword>
<dbReference type="eggNOG" id="COG4420">
    <property type="taxonomic scope" value="Bacteria"/>
</dbReference>
<organism evidence="2 3">
    <name type="scientific">Gemmatirosa kalamazoonensis</name>
    <dbReference type="NCBI Taxonomy" id="861299"/>
    <lineage>
        <taxon>Bacteria</taxon>
        <taxon>Pseudomonadati</taxon>
        <taxon>Gemmatimonadota</taxon>
        <taxon>Gemmatimonadia</taxon>
        <taxon>Gemmatimonadales</taxon>
        <taxon>Gemmatimonadaceae</taxon>
        <taxon>Gemmatirosa</taxon>
    </lineage>
</organism>
<dbReference type="InParanoid" id="W0RPK4"/>
<dbReference type="PANTHER" id="PTHR41386">
    <property type="entry name" value="INTEGRAL MEMBRANE PROTEIN-RELATED"/>
    <property type="match status" value="1"/>
</dbReference>
<dbReference type="KEGG" id="gba:J421_3886"/>
<gene>
    <name evidence="2" type="ORF">J421_3886</name>
</gene>
<dbReference type="RefSeq" id="WP_025412872.1">
    <property type="nucleotide sequence ID" value="NZ_CP007128.1"/>
</dbReference>